<feature type="region of interest" description="Disordered" evidence="8">
    <location>
        <begin position="23"/>
        <end position="108"/>
    </location>
</feature>
<feature type="compositionally biased region" description="Basic and acidic residues" evidence="8">
    <location>
        <begin position="90"/>
        <end position="108"/>
    </location>
</feature>
<dbReference type="RefSeq" id="XP_064658613.1">
    <property type="nucleotide sequence ID" value="XM_064803698.1"/>
</dbReference>
<feature type="compositionally biased region" description="Basic residues" evidence="8">
    <location>
        <begin position="136"/>
        <end position="154"/>
    </location>
</feature>
<evidence type="ECO:0000256" key="2">
    <source>
        <dbReference type="ARBA" id="ARBA00010349"/>
    </source>
</evidence>
<dbReference type="GO" id="GO:0006614">
    <property type="term" value="P:SRP-dependent cotranslational protein targeting to membrane"/>
    <property type="evidence" value="ECO:0007669"/>
    <property type="project" value="UniProtKB-UniRule"/>
</dbReference>
<keyword evidence="10" id="KW-1185">Reference proteome</keyword>
<dbReference type="Proteomes" id="UP001337655">
    <property type="component" value="Unassembled WGS sequence"/>
</dbReference>
<dbReference type="InterPro" id="IPR009018">
    <property type="entry name" value="Signal_recog_particle_SRP9/14"/>
</dbReference>
<feature type="region of interest" description="Disordered" evidence="8">
    <location>
        <begin position="131"/>
        <end position="163"/>
    </location>
</feature>
<proteinExistence type="inferred from homology"/>
<organism evidence="9 10">
    <name type="scientific">Saxophila tyrrhenica</name>
    <dbReference type="NCBI Taxonomy" id="1690608"/>
    <lineage>
        <taxon>Eukaryota</taxon>
        <taxon>Fungi</taxon>
        <taxon>Dikarya</taxon>
        <taxon>Ascomycota</taxon>
        <taxon>Pezizomycotina</taxon>
        <taxon>Dothideomycetes</taxon>
        <taxon>Dothideomycetidae</taxon>
        <taxon>Mycosphaerellales</taxon>
        <taxon>Extremaceae</taxon>
        <taxon>Saxophila</taxon>
    </lineage>
</organism>
<comment type="subcellular location">
    <subcellularLocation>
        <location evidence="1 7">Cytoplasm</location>
    </subcellularLocation>
</comment>
<accession>A0AAV9PB23</accession>
<evidence type="ECO:0000256" key="4">
    <source>
        <dbReference type="ARBA" id="ARBA00022884"/>
    </source>
</evidence>
<keyword evidence="3 7" id="KW-0963">Cytoplasm</keyword>
<gene>
    <name evidence="9" type="ORF">LTR77_006456</name>
</gene>
<keyword evidence="6 7" id="KW-0687">Ribonucleoprotein</keyword>
<comment type="subunit">
    <text evidence="7">Component of a fungal signal recognition particle (SRP) complex that consists of a 7SL RNA molecule (scR1) and at least six protein subunits: SRP72, SRP68, SRP54, SEC65, SRP21 and SRP14.</text>
</comment>
<dbReference type="PANTHER" id="PTHR12013">
    <property type="entry name" value="SIGNAL RECOGNITION PARTICLE 14 KD PROTEIN"/>
    <property type="match status" value="1"/>
</dbReference>
<evidence type="ECO:0000256" key="8">
    <source>
        <dbReference type="SAM" id="MobiDB-lite"/>
    </source>
</evidence>
<dbReference type="EMBL" id="JAVRRT010000009">
    <property type="protein sequence ID" value="KAK5169147.1"/>
    <property type="molecule type" value="Genomic_DNA"/>
</dbReference>
<dbReference type="Gene3D" id="3.30.720.10">
    <property type="entry name" value="Signal recognition particle alu RNA binding heterodimer, srp9/1"/>
    <property type="match status" value="1"/>
</dbReference>
<evidence type="ECO:0000256" key="3">
    <source>
        <dbReference type="ARBA" id="ARBA00022490"/>
    </source>
</evidence>
<evidence type="ECO:0000256" key="6">
    <source>
        <dbReference type="ARBA" id="ARBA00023274"/>
    </source>
</evidence>
<reference evidence="9 10" key="1">
    <citation type="submission" date="2023-08" db="EMBL/GenBank/DDBJ databases">
        <title>Black Yeasts Isolated from many extreme environments.</title>
        <authorList>
            <person name="Coleine C."/>
            <person name="Stajich J.E."/>
            <person name="Selbmann L."/>
        </authorList>
    </citation>
    <scope>NUCLEOTIDE SEQUENCE [LARGE SCALE GENOMIC DNA]</scope>
    <source>
        <strain evidence="9 10">CCFEE 5935</strain>
    </source>
</reference>
<comment type="function">
    <text evidence="7">Component of the signal recognition particle (SRP) complex, a ribonucleoprotein complex that mediates the cotranslational targeting of secretory and membrane proteins to the endoplasmic reticulum (ER).</text>
</comment>
<comment type="similarity">
    <text evidence="2 7">Belongs to the SRP14 family.</text>
</comment>
<evidence type="ECO:0000256" key="5">
    <source>
        <dbReference type="ARBA" id="ARBA00023135"/>
    </source>
</evidence>
<dbReference type="AlphaFoldDB" id="A0AAV9PB23"/>
<keyword evidence="4 7" id="KW-0694">RNA-binding</keyword>
<sequence>MAKAHLSHDEFFTQLATLLENTQKAGHGSVHLNQKRSTSSPPTSSPPQANPSPVTHDTTSAPTSPAAKVPDDPLWDLHPPEPLPIIVRATDGKSTKNDKKTKNPDKVKLSTVVQPDEIEGFFARYADVCKAGMQGLKKRDRSKRKKDKGRKKKGGAGEGEKKA</sequence>
<keyword evidence="5 7" id="KW-0733">Signal recognition particle</keyword>
<dbReference type="GO" id="GO:0030942">
    <property type="term" value="F:endoplasmic reticulum signal peptide binding"/>
    <property type="evidence" value="ECO:0007669"/>
    <property type="project" value="UniProtKB-UniRule"/>
</dbReference>
<name>A0AAV9PB23_9PEZI</name>
<dbReference type="InterPro" id="IPR003210">
    <property type="entry name" value="Signal_recog_particle_SRP14"/>
</dbReference>
<dbReference type="GO" id="GO:0008312">
    <property type="term" value="F:7S RNA binding"/>
    <property type="evidence" value="ECO:0007669"/>
    <property type="project" value="UniProtKB-UniRule"/>
</dbReference>
<evidence type="ECO:0000313" key="10">
    <source>
        <dbReference type="Proteomes" id="UP001337655"/>
    </source>
</evidence>
<evidence type="ECO:0000256" key="7">
    <source>
        <dbReference type="RuleBase" id="RU368100"/>
    </source>
</evidence>
<comment type="caution">
    <text evidence="9">The sequence shown here is derived from an EMBL/GenBank/DDBJ whole genome shotgun (WGS) entry which is preliminary data.</text>
</comment>
<dbReference type="Pfam" id="PF02290">
    <property type="entry name" value="SRP14"/>
    <property type="match status" value="1"/>
</dbReference>
<dbReference type="GeneID" id="89927796"/>
<dbReference type="GO" id="GO:0005786">
    <property type="term" value="C:signal recognition particle, endoplasmic reticulum targeting"/>
    <property type="evidence" value="ECO:0007669"/>
    <property type="project" value="UniProtKB-UniRule"/>
</dbReference>
<dbReference type="SUPFAM" id="SSF54762">
    <property type="entry name" value="Signal recognition particle alu RNA binding heterodimer, SRP9/14"/>
    <property type="match status" value="1"/>
</dbReference>
<evidence type="ECO:0000256" key="1">
    <source>
        <dbReference type="ARBA" id="ARBA00004496"/>
    </source>
</evidence>
<protein>
    <recommendedName>
        <fullName evidence="7">Signal recognition particle subunit SRP14</fullName>
    </recommendedName>
    <alternativeName>
        <fullName evidence="7">Signal recognition particle 14 kDa protein</fullName>
    </alternativeName>
</protein>
<evidence type="ECO:0000313" key="9">
    <source>
        <dbReference type="EMBL" id="KAK5169147.1"/>
    </source>
</evidence>